<organism evidence="1 2">
    <name type="scientific">Candidatus Woesebacteria bacterium RBG_13_46_13</name>
    <dbReference type="NCBI Taxonomy" id="1802479"/>
    <lineage>
        <taxon>Bacteria</taxon>
        <taxon>Candidatus Woeseibacteriota</taxon>
    </lineage>
</organism>
<name>A0A1F7X514_9BACT</name>
<dbReference type="SUPFAM" id="SSF81301">
    <property type="entry name" value="Nucleotidyltransferase"/>
    <property type="match status" value="1"/>
</dbReference>
<dbReference type="Gene3D" id="3.30.460.10">
    <property type="entry name" value="Beta Polymerase, domain 2"/>
    <property type="match status" value="1"/>
</dbReference>
<evidence type="ECO:0000313" key="2">
    <source>
        <dbReference type="Proteomes" id="UP000176778"/>
    </source>
</evidence>
<evidence type="ECO:0000313" key="1">
    <source>
        <dbReference type="EMBL" id="OGM10190.1"/>
    </source>
</evidence>
<protein>
    <recommendedName>
        <fullName evidence="3">Polymerase nucleotidyl transferase domain-containing protein</fullName>
    </recommendedName>
</protein>
<accession>A0A1F7X514</accession>
<dbReference type="InterPro" id="IPR043519">
    <property type="entry name" value="NT_sf"/>
</dbReference>
<reference evidence="1 2" key="1">
    <citation type="journal article" date="2016" name="Nat. Commun.">
        <title>Thousands of microbial genomes shed light on interconnected biogeochemical processes in an aquifer system.</title>
        <authorList>
            <person name="Anantharaman K."/>
            <person name="Brown C.T."/>
            <person name="Hug L.A."/>
            <person name="Sharon I."/>
            <person name="Castelle C.J."/>
            <person name="Probst A.J."/>
            <person name="Thomas B.C."/>
            <person name="Singh A."/>
            <person name="Wilkins M.J."/>
            <person name="Karaoz U."/>
            <person name="Brodie E.L."/>
            <person name="Williams K.H."/>
            <person name="Hubbard S.S."/>
            <person name="Banfield J.F."/>
        </authorList>
    </citation>
    <scope>NUCLEOTIDE SEQUENCE [LARGE SCALE GENOMIC DNA]</scope>
</reference>
<dbReference type="STRING" id="1802479.A2Y68_01995"/>
<proteinExistence type="predicted"/>
<dbReference type="EMBL" id="MGFR01000001">
    <property type="protein sequence ID" value="OGM10190.1"/>
    <property type="molecule type" value="Genomic_DNA"/>
</dbReference>
<sequence>MDLLVNKKDATPVLLDPRALGSILYHDIFDYPLSFSELIKWERAPGKGQVKIIVQIKNGFYFLQGRDGIILKRLMRKRISAKKLSIARKASQILATIPMVKFVGITGALAMENADDDSDIDLLIITQKGTLWTSRILVLLALKAIGFPVRRYQDKDQKDKLCLNMWLDETALAWPKKDRNIYTAHEIAQIVPLVNKAKAYERFIFANKWAKRFWPNAIKVQTIKMNPENSSKLLSSLVEPLARKLQMWYMRGKITREVVGIKRAVFHPFDWGKLVLSKLTS</sequence>
<dbReference type="Proteomes" id="UP000176778">
    <property type="component" value="Unassembled WGS sequence"/>
</dbReference>
<evidence type="ECO:0008006" key="3">
    <source>
        <dbReference type="Google" id="ProtNLM"/>
    </source>
</evidence>
<comment type="caution">
    <text evidence="1">The sequence shown here is derived from an EMBL/GenBank/DDBJ whole genome shotgun (WGS) entry which is preliminary data.</text>
</comment>
<gene>
    <name evidence="1" type="ORF">A2Y68_01995</name>
</gene>
<dbReference type="AlphaFoldDB" id="A0A1F7X514"/>